<dbReference type="AlphaFoldDB" id="A0A6M3IKZ8"/>
<dbReference type="InterPro" id="IPR011604">
    <property type="entry name" value="PDDEXK-like_dom_sf"/>
</dbReference>
<reference evidence="2" key="1">
    <citation type="submission" date="2020-03" db="EMBL/GenBank/DDBJ databases">
        <title>The deep terrestrial virosphere.</title>
        <authorList>
            <person name="Holmfeldt K."/>
            <person name="Nilsson E."/>
            <person name="Simone D."/>
            <person name="Lopez-Fernandez M."/>
            <person name="Wu X."/>
            <person name="de Brujin I."/>
            <person name="Lundin D."/>
            <person name="Andersson A."/>
            <person name="Bertilsson S."/>
            <person name="Dopson M."/>
        </authorList>
    </citation>
    <scope>NUCLEOTIDE SEQUENCE</scope>
    <source>
        <strain evidence="2">MM415B01486</strain>
    </source>
</reference>
<dbReference type="EMBL" id="MT141312">
    <property type="protein sequence ID" value="QJA58196.1"/>
    <property type="molecule type" value="Genomic_DNA"/>
</dbReference>
<evidence type="ECO:0000313" key="2">
    <source>
        <dbReference type="EMBL" id="QJA58196.1"/>
    </source>
</evidence>
<dbReference type="InterPro" id="IPR024432">
    <property type="entry name" value="Put_RecE_PDDEXK-like_dom"/>
</dbReference>
<proteinExistence type="predicted"/>
<accession>A0A6M3IKZ8</accession>
<organism evidence="2">
    <name type="scientific">viral metagenome</name>
    <dbReference type="NCBI Taxonomy" id="1070528"/>
    <lineage>
        <taxon>unclassified sequences</taxon>
        <taxon>metagenomes</taxon>
        <taxon>organismal metagenomes</taxon>
    </lineage>
</organism>
<protein>
    <recommendedName>
        <fullName evidence="1">Putative exodeoxyribonuclease 8 PDDEXK-like domain-containing protein</fullName>
    </recommendedName>
</protein>
<feature type="domain" description="Putative exodeoxyribonuclease 8 PDDEXK-like" evidence="1">
    <location>
        <begin position="39"/>
        <end position="262"/>
    </location>
</feature>
<evidence type="ECO:0000259" key="1">
    <source>
        <dbReference type="Pfam" id="PF12684"/>
    </source>
</evidence>
<dbReference type="Pfam" id="PF12684">
    <property type="entry name" value="DUF3799"/>
    <property type="match status" value="1"/>
</dbReference>
<gene>
    <name evidence="2" type="ORF">MM415B01486_0018</name>
</gene>
<sequence length="274" mass="29820">MSSVLGLDRGVRLDGLTYEQYAALDGVRASDLLALVRSPADYAWRREHPTQPTDAMVLGTLVHQLVLEPDRPAPTPWTGGRRAGAAWQEYVAARTAEGEPLITADQLETALAMWTAVTVHHPGAAELVSRLTATEVTIQWEGPGGTVCKSRLDGLVEDDLGTTVVELKTAHDVSPRAFSRAAANRGYHLQAAFYLDAYEALHPSPRQTGHIIVAVESTVPHHVACYRLEEEAIERGRTSYQSAMLELAQCLESDEWPGPAGDAIEALALPRWVL</sequence>
<name>A0A6M3IKZ8_9ZZZZ</name>
<dbReference type="Gene3D" id="3.90.320.10">
    <property type="match status" value="1"/>
</dbReference>